<feature type="transmembrane region" description="Helical" evidence="1">
    <location>
        <begin position="47"/>
        <end position="64"/>
    </location>
</feature>
<evidence type="ECO:0000256" key="1">
    <source>
        <dbReference type="SAM" id="Phobius"/>
    </source>
</evidence>
<proteinExistence type="predicted"/>
<keyword evidence="3" id="KW-1185">Reference proteome</keyword>
<comment type="caution">
    <text evidence="2">The sequence shown here is derived from an EMBL/GenBank/DDBJ whole genome shotgun (WGS) entry which is preliminary data.</text>
</comment>
<sequence length="132" mass="14795">MRLCSFHIDDWIESKCPPSLSRTQLPTPTNHLAIALRDDASMRHDDLFSPCTVIALMLVIMSIFRPCAFPSRWFPVYASRPQRPDQNRVHAVSLAGPVSMQFSSVNPPSVVAVAIVTAANHCRENLTVHNWD</sequence>
<protein>
    <submittedName>
        <fullName evidence="2">Uncharacterized protein</fullName>
    </submittedName>
</protein>
<evidence type="ECO:0000313" key="2">
    <source>
        <dbReference type="EMBL" id="KAK2030426.1"/>
    </source>
</evidence>
<gene>
    <name evidence="2" type="ORF">LX32DRAFT_323789</name>
</gene>
<evidence type="ECO:0000313" key="3">
    <source>
        <dbReference type="Proteomes" id="UP001232148"/>
    </source>
</evidence>
<name>A0AAD9HLQ5_9PEZI</name>
<dbReference type="AlphaFoldDB" id="A0AAD9HLQ5"/>
<reference evidence="2" key="1">
    <citation type="submission" date="2021-06" db="EMBL/GenBank/DDBJ databases">
        <title>Comparative genomics, transcriptomics and evolutionary studies reveal genomic signatures of adaptation to plant cell wall in hemibiotrophic fungi.</title>
        <authorList>
            <consortium name="DOE Joint Genome Institute"/>
            <person name="Baroncelli R."/>
            <person name="Diaz J.F."/>
            <person name="Benocci T."/>
            <person name="Peng M."/>
            <person name="Battaglia E."/>
            <person name="Haridas S."/>
            <person name="Andreopoulos W."/>
            <person name="Labutti K."/>
            <person name="Pangilinan J."/>
            <person name="Floch G.L."/>
            <person name="Makela M.R."/>
            <person name="Henrissat B."/>
            <person name="Grigoriev I.V."/>
            <person name="Crouch J.A."/>
            <person name="De Vries R.P."/>
            <person name="Sukno S.A."/>
            <person name="Thon M.R."/>
        </authorList>
    </citation>
    <scope>NUCLEOTIDE SEQUENCE</scope>
    <source>
        <strain evidence="2">MAFF235873</strain>
    </source>
</reference>
<keyword evidence="1" id="KW-1133">Transmembrane helix</keyword>
<dbReference type="Proteomes" id="UP001232148">
    <property type="component" value="Unassembled WGS sequence"/>
</dbReference>
<keyword evidence="1" id="KW-0812">Transmembrane</keyword>
<keyword evidence="1" id="KW-0472">Membrane</keyword>
<dbReference type="EMBL" id="MU842851">
    <property type="protein sequence ID" value="KAK2030426.1"/>
    <property type="molecule type" value="Genomic_DNA"/>
</dbReference>
<organism evidence="2 3">
    <name type="scientific">Colletotrichum zoysiae</name>
    <dbReference type="NCBI Taxonomy" id="1216348"/>
    <lineage>
        <taxon>Eukaryota</taxon>
        <taxon>Fungi</taxon>
        <taxon>Dikarya</taxon>
        <taxon>Ascomycota</taxon>
        <taxon>Pezizomycotina</taxon>
        <taxon>Sordariomycetes</taxon>
        <taxon>Hypocreomycetidae</taxon>
        <taxon>Glomerellales</taxon>
        <taxon>Glomerellaceae</taxon>
        <taxon>Colletotrichum</taxon>
        <taxon>Colletotrichum graminicola species complex</taxon>
    </lineage>
</organism>
<accession>A0AAD9HLQ5</accession>